<protein>
    <recommendedName>
        <fullName evidence="1">UPF0435 protein MJA45_22565</fullName>
    </recommendedName>
</protein>
<evidence type="ECO:0000313" key="3">
    <source>
        <dbReference type="Proteomes" id="UP001305702"/>
    </source>
</evidence>
<dbReference type="HAMAP" id="MF_00829">
    <property type="entry name" value="UPF0435"/>
    <property type="match status" value="1"/>
</dbReference>
<evidence type="ECO:0000256" key="1">
    <source>
        <dbReference type="HAMAP-Rule" id="MF_00829"/>
    </source>
</evidence>
<comment type="similarity">
    <text evidence="1">Belongs to the UPF0435 family.</text>
</comment>
<dbReference type="KEGG" id="paun:MJA45_22565"/>
<organism evidence="2 3">
    <name type="scientific">Paenibacillus aurantius</name>
    <dbReference type="NCBI Taxonomy" id="2918900"/>
    <lineage>
        <taxon>Bacteria</taxon>
        <taxon>Bacillati</taxon>
        <taxon>Bacillota</taxon>
        <taxon>Bacilli</taxon>
        <taxon>Bacillales</taxon>
        <taxon>Paenibacillaceae</taxon>
        <taxon>Paenibacillus</taxon>
    </lineage>
</organism>
<keyword evidence="3" id="KW-1185">Reference proteome</keyword>
<proteinExistence type="inferred from homology"/>
<gene>
    <name evidence="2" type="ORF">MJA45_22565</name>
</gene>
<sequence length="74" mass="8480">MDLSVKSLENVDYMIEAIKTKLRVASGAAIKAEHFDYEKYEDLLDIYEHVQSKNQFSVSEMDALVVELGRLRKG</sequence>
<accession>A0AA96REN4</accession>
<evidence type="ECO:0000313" key="2">
    <source>
        <dbReference type="EMBL" id="WNQ10378.1"/>
    </source>
</evidence>
<dbReference type="Pfam" id="PF06569">
    <property type="entry name" value="DUF1128"/>
    <property type="match status" value="1"/>
</dbReference>
<dbReference type="InterPro" id="IPR009507">
    <property type="entry name" value="UPF0435"/>
</dbReference>
<dbReference type="Proteomes" id="UP001305702">
    <property type="component" value="Chromosome"/>
</dbReference>
<dbReference type="EMBL" id="CP130318">
    <property type="protein sequence ID" value="WNQ10378.1"/>
    <property type="molecule type" value="Genomic_DNA"/>
</dbReference>
<reference evidence="2 3" key="1">
    <citation type="submission" date="2022-02" db="EMBL/GenBank/DDBJ databases">
        <title>Paenibacillus sp. MBLB1776 Whole Genome Shotgun Sequencing.</title>
        <authorList>
            <person name="Hwang C.Y."/>
            <person name="Cho E.-S."/>
            <person name="Seo M.-J."/>
        </authorList>
    </citation>
    <scope>NUCLEOTIDE SEQUENCE [LARGE SCALE GENOMIC DNA]</scope>
    <source>
        <strain evidence="2 3">MBLB1776</strain>
    </source>
</reference>
<name>A0AA96REN4_9BACL</name>
<dbReference type="RefSeq" id="WP_315604152.1">
    <property type="nucleotide sequence ID" value="NZ_CP130318.1"/>
</dbReference>
<dbReference type="AlphaFoldDB" id="A0AA96REN4"/>